<dbReference type="GO" id="GO:0005634">
    <property type="term" value="C:nucleus"/>
    <property type="evidence" value="ECO:0007669"/>
    <property type="project" value="UniProtKB-SubCell"/>
</dbReference>
<keyword evidence="3" id="KW-0902">Two-component regulatory system</keyword>
<evidence type="ECO:0000256" key="4">
    <source>
        <dbReference type="ARBA" id="ARBA00023108"/>
    </source>
</evidence>
<dbReference type="InterPro" id="IPR011006">
    <property type="entry name" value="CheY-like_superfamily"/>
</dbReference>
<dbReference type="EMBL" id="JAMYWD010000005">
    <property type="protein sequence ID" value="KAJ4971693.1"/>
    <property type="molecule type" value="Genomic_DNA"/>
</dbReference>
<dbReference type="Proteomes" id="UP001141806">
    <property type="component" value="Unassembled WGS sequence"/>
</dbReference>
<dbReference type="PANTHER" id="PTHR43874">
    <property type="entry name" value="TWO-COMPONENT RESPONSE REGULATOR"/>
    <property type="match status" value="1"/>
</dbReference>
<evidence type="ECO:0000256" key="7">
    <source>
        <dbReference type="PROSITE-ProRule" id="PRU00357"/>
    </source>
</evidence>
<evidence type="ECO:0000313" key="12">
    <source>
        <dbReference type="Proteomes" id="UP001141806"/>
    </source>
</evidence>
<feature type="domain" description="Response regulatory" evidence="9">
    <location>
        <begin position="57"/>
        <end position="175"/>
    </location>
</feature>
<sequence>MEDPRVREDFSTTGTTKGDRVSTAFAFEEWKDETASVLSVEEKTVRWDRFLPRKFVRVLLVENDDSTRHIVSSLLRKCCYKVAAVADGLKAWEVLKEKHYNFDIVLTEVVMPSLSGISLLSKIMSNEICKNIPVIMMSSHDSTGIVFQCMLKGAADFLVKPVRKNELKNLWQHVWKKYCSIGCGMGSENRNLNQARVETVSDNVAAINHGNSDNGSKTADSSDKESHTQSSFSKREAINGNVLKLREAPEREYRNFMQEIHSKSKKHEYDMSHEKGKTKDKAMGIDITVSLSIQATASTKNILEANGFYDGSPCREEVQTSVRSKEEIIRDSEHLNQNEGTNAPSKEIIDFIGLTSTEQNKFSILKDDHAGNTLCKNENTTDVKRNAFNSDSQLWELSLRGPQHKVNGDQDFQEKHVLNHSHASAFSRYGGGRLHVSCPISGSSSASLCNRTSDSNGSNCCINQGIDEGKSIPFPRIEKLIYPHRNGVEALIYSQLSGRNKEDAGPSASVTLRENACVGHSSTEKSVLPCRQVEAIPLPLPVGALPFQNLCAGYGAILQPIFCPEPSRPLNGSSEIEKATNSCAPNTSAQDYNHLVNGRHINSSGCFEDCRPHLSKKSMEDQKSNIKTSYPSVMFCTYDDQIGNCSRGITDASGCNGNDDTSAAVNPRTVIGSGNEDGFQICNGEVMDHCSQREAALARFRLKRKDRCFEKKVRYHSRKKLAEQRPRLKGQFVCQAVKSARIVSETDVELINHLPNLKYCQGMI</sequence>
<name>A0A9Q0KJD1_9MAGN</name>
<dbReference type="GO" id="GO:0000160">
    <property type="term" value="P:phosphorelay signal transduction system"/>
    <property type="evidence" value="ECO:0007669"/>
    <property type="project" value="UniProtKB-KW"/>
</dbReference>
<dbReference type="GO" id="GO:0048511">
    <property type="term" value="P:rhythmic process"/>
    <property type="evidence" value="ECO:0007669"/>
    <property type="project" value="UniProtKB-KW"/>
</dbReference>
<dbReference type="OrthoDB" id="60033at2759"/>
<evidence type="ECO:0000256" key="1">
    <source>
        <dbReference type="ARBA" id="ARBA00004123"/>
    </source>
</evidence>
<evidence type="ECO:0000256" key="3">
    <source>
        <dbReference type="ARBA" id="ARBA00023012"/>
    </source>
</evidence>
<feature type="compositionally biased region" description="Polar residues" evidence="8">
    <location>
        <begin position="209"/>
        <end position="219"/>
    </location>
</feature>
<dbReference type="SMART" id="SM00448">
    <property type="entry name" value="REC"/>
    <property type="match status" value="1"/>
</dbReference>
<comment type="subcellular location">
    <subcellularLocation>
        <location evidence="1 7">Nucleus</location>
    </subcellularLocation>
</comment>
<keyword evidence="5 7" id="KW-0539">Nucleus</keyword>
<dbReference type="GO" id="GO:0009736">
    <property type="term" value="P:cytokinin-activated signaling pathway"/>
    <property type="evidence" value="ECO:0007669"/>
    <property type="project" value="InterPro"/>
</dbReference>
<dbReference type="CDD" id="cd17582">
    <property type="entry name" value="psREC_PRR"/>
    <property type="match status" value="1"/>
</dbReference>
<evidence type="ECO:0000259" key="9">
    <source>
        <dbReference type="PROSITE" id="PS50110"/>
    </source>
</evidence>
<dbReference type="Pfam" id="PF06203">
    <property type="entry name" value="CCT"/>
    <property type="match status" value="1"/>
</dbReference>
<keyword evidence="4" id="KW-0090">Biological rhythms</keyword>
<evidence type="ECO:0000256" key="2">
    <source>
        <dbReference type="ARBA" id="ARBA00010330"/>
    </source>
</evidence>
<evidence type="ECO:0000256" key="8">
    <source>
        <dbReference type="SAM" id="MobiDB-lite"/>
    </source>
</evidence>
<evidence type="ECO:0000256" key="6">
    <source>
        <dbReference type="PROSITE-ProRule" id="PRU00169"/>
    </source>
</evidence>
<feature type="compositionally biased region" description="Basic and acidic residues" evidence="8">
    <location>
        <begin position="220"/>
        <end position="237"/>
    </location>
</feature>
<dbReference type="Pfam" id="PF00072">
    <property type="entry name" value="Response_reg"/>
    <property type="match status" value="1"/>
</dbReference>
<keyword evidence="12" id="KW-1185">Reference proteome</keyword>
<dbReference type="AlphaFoldDB" id="A0A9Q0KJD1"/>
<accession>A0A9Q0KJD1</accession>
<gene>
    <name evidence="11" type="ORF">NE237_004792</name>
</gene>
<comment type="caution">
    <text evidence="11">The sequence shown here is derived from an EMBL/GenBank/DDBJ whole genome shotgun (WGS) entry which is preliminary data.</text>
</comment>
<dbReference type="InterPro" id="IPR010402">
    <property type="entry name" value="CCT_domain"/>
</dbReference>
<dbReference type="SUPFAM" id="SSF52172">
    <property type="entry name" value="CheY-like"/>
    <property type="match status" value="1"/>
</dbReference>
<dbReference type="PROSITE" id="PS51017">
    <property type="entry name" value="CCT"/>
    <property type="match status" value="1"/>
</dbReference>
<dbReference type="PANTHER" id="PTHR43874:SF117">
    <property type="entry name" value="TWO-COMPONENT RESPONSE REGULATOR-LIKE APRR3"/>
    <property type="match status" value="1"/>
</dbReference>
<evidence type="ECO:0000256" key="5">
    <source>
        <dbReference type="ARBA" id="ARBA00023242"/>
    </source>
</evidence>
<dbReference type="Gene3D" id="3.40.50.2300">
    <property type="match status" value="1"/>
</dbReference>
<feature type="domain" description="CCT" evidence="10">
    <location>
        <begin position="693"/>
        <end position="735"/>
    </location>
</feature>
<organism evidence="11 12">
    <name type="scientific">Protea cynaroides</name>
    <dbReference type="NCBI Taxonomy" id="273540"/>
    <lineage>
        <taxon>Eukaryota</taxon>
        <taxon>Viridiplantae</taxon>
        <taxon>Streptophyta</taxon>
        <taxon>Embryophyta</taxon>
        <taxon>Tracheophyta</taxon>
        <taxon>Spermatophyta</taxon>
        <taxon>Magnoliopsida</taxon>
        <taxon>Proteales</taxon>
        <taxon>Proteaceae</taxon>
        <taxon>Protea</taxon>
    </lineage>
</organism>
<evidence type="ECO:0000259" key="10">
    <source>
        <dbReference type="PROSITE" id="PS51017"/>
    </source>
</evidence>
<evidence type="ECO:0000313" key="11">
    <source>
        <dbReference type="EMBL" id="KAJ4971693.1"/>
    </source>
</evidence>
<comment type="caution">
    <text evidence="6">Lacks conserved residue(s) required for the propagation of feature annotation.</text>
</comment>
<dbReference type="InterPro" id="IPR045279">
    <property type="entry name" value="ARR-like"/>
</dbReference>
<feature type="region of interest" description="Disordered" evidence="8">
    <location>
        <begin position="206"/>
        <end position="243"/>
    </location>
</feature>
<comment type="similarity">
    <text evidence="2">Belongs to the ARR-like family.</text>
</comment>
<dbReference type="InterPro" id="IPR001789">
    <property type="entry name" value="Sig_transdc_resp-reg_receiver"/>
</dbReference>
<protein>
    <submittedName>
        <fullName evidence="11">Uncharacterized protein</fullName>
    </submittedName>
</protein>
<proteinExistence type="inferred from homology"/>
<reference evidence="11" key="1">
    <citation type="journal article" date="2023" name="Plant J.">
        <title>The genome of the king protea, Protea cynaroides.</title>
        <authorList>
            <person name="Chang J."/>
            <person name="Duong T.A."/>
            <person name="Schoeman C."/>
            <person name="Ma X."/>
            <person name="Roodt D."/>
            <person name="Barker N."/>
            <person name="Li Z."/>
            <person name="Van de Peer Y."/>
            <person name="Mizrachi E."/>
        </authorList>
    </citation>
    <scope>NUCLEOTIDE SEQUENCE</scope>
    <source>
        <tissue evidence="11">Young leaves</tissue>
    </source>
</reference>
<dbReference type="PROSITE" id="PS50110">
    <property type="entry name" value="RESPONSE_REGULATORY"/>
    <property type="match status" value="1"/>
</dbReference>